<dbReference type="InterPro" id="IPR005858">
    <property type="entry name" value="CysM"/>
</dbReference>
<proteinExistence type="inferred from homology"/>
<dbReference type="InterPro" id="IPR001216">
    <property type="entry name" value="P-phosphate_BS"/>
</dbReference>
<dbReference type="RefSeq" id="WP_161124307.1">
    <property type="nucleotide sequence ID" value="NZ_VYSB01000002.1"/>
</dbReference>
<evidence type="ECO:0000256" key="6">
    <source>
        <dbReference type="ARBA" id="ARBA00022898"/>
    </source>
</evidence>
<keyword evidence="7 11" id="KW-0198">Cysteine biosynthesis</keyword>
<feature type="modified residue" description="N6-(pyridoxal phosphate)lysine" evidence="10">
    <location>
        <position position="59"/>
    </location>
</feature>
<dbReference type="GO" id="GO:0004124">
    <property type="term" value="F:cysteine synthase activity"/>
    <property type="evidence" value="ECO:0007669"/>
    <property type="project" value="UniProtKB-UniRule"/>
</dbReference>
<protein>
    <recommendedName>
        <fullName evidence="11">Cysteine synthase</fullName>
        <ecNumber evidence="11">2.5.1.47</ecNumber>
    </recommendedName>
</protein>
<dbReference type="PROSITE" id="PS00901">
    <property type="entry name" value="CYS_SYNTHASE"/>
    <property type="match status" value="1"/>
</dbReference>
<dbReference type="Pfam" id="PF00291">
    <property type="entry name" value="PALP"/>
    <property type="match status" value="1"/>
</dbReference>
<dbReference type="PANTHER" id="PTHR10314">
    <property type="entry name" value="CYSTATHIONINE BETA-SYNTHASE"/>
    <property type="match status" value="1"/>
</dbReference>
<reference evidence="13 14" key="1">
    <citation type="submission" date="2019-09" db="EMBL/GenBank/DDBJ databases">
        <title>Identification of Malikia spinosa a prominent benzene-, toluene-, and ethylbenzene-degrading bacterium: enrichment, isolation and whole genome sequencing.</title>
        <authorList>
            <person name="Tancsics A."/>
            <person name="Revesz F."/>
            <person name="Kriszt B."/>
        </authorList>
    </citation>
    <scope>NUCLEOTIDE SEQUENCE [LARGE SCALE GENOMIC DNA]</scope>
    <source>
        <strain evidence="13 14">AB6</strain>
    </source>
</reference>
<evidence type="ECO:0000256" key="2">
    <source>
        <dbReference type="ARBA" id="ARBA00004962"/>
    </source>
</evidence>
<evidence type="ECO:0000256" key="11">
    <source>
        <dbReference type="RuleBase" id="RU003985"/>
    </source>
</evidence>
<evidence type="ECO:0000313" key="13">
    <source>
        <dbReference type="EMBL" id="MYZ51185.1"/>
    </source>
</evidence>
<evidence type="ECO:0000259" key="12">
    <source>
        <dbReference type="Pfam" id="PF00291"/>
    </source>
</evidence>
<dbReference type="UniPathway" id="UPA00136">
    <property type="reaction ID" value="UER00200"/>
</dbReference>
<comment type="caution">
    <text evidence="13">The sequence shown here is derived from an EMBL/GenBank/DDBJ whole genome shotgun (WGS) entry which is preliminary data.</text>
</comment>
<dbReference type="InterPro" id="IPR005856">
    <property type="entry name" value="Cys_synth"/>
</dbReference>
<feature type="binding site" evidence="9">
    <location>
        <begin position="192"/>
        <end position="196"/>
    </location>
    <ligand>
        <name>pyridoxal 5'-phosphate</name>
        <dbReference type="ChEBI" id="CHEBI:597326"/>
    </ligand>
</feature>
<evidence type="ECO:0000256" key="7">
    <source>
        <dbReference type="ARBA" id="ARBA00023192"/>
    </source>
</evidence>
<dbReference type="GO" id="GO:0006535">
    <property type="term" value="P:cysteine biosynthetic process from serine"/>
    <property type="evidence" value="ECO:0007669"/>
    <property type="project" value="UniProtKB-UniRule"/>
</dbReference>
<evidence type="ECO:0000256" key="3">
    <source>
        <dbReference type="ARBA" id="ARBA00007103"/>
    </source>
</evidence>
<gene>
    <name evidence="13" type="primary">cysM</name>
    <name evidence="13" type="ORF">F5985_03295</name>
</gene>
<dbReference type="NCBIfam" id="NF008735">
    <property type="entry name" value="PRK11761.1"/>
    <property type="match status" value="1"/>
</dbReference>
<keyword evidence="5 11" id="KW-0808">Transferase</keyword>
<name>A0A7C9N9L6_9BURK</name>
<dbReference type="FunFam" id="3.40.50.1100:FF:000003">
    <property type="entry name" value="Cystathionine beta-synthase"/>
    <property type="match status" value="1"/>
</dbReference>
<keyword evidence="4 11" id="KW-0028">Amino-acid biosynthesis</keyword>
<dbReference type="InterPro" id="IPR001926">
    <property type="entry name" value="TrpB-like_PALP"/>
</dbReference>
<dbReference type="Proteomes" id="UP000481947">
    <property type="component" value="Unassembled WGS sequence"/>
</dbReference>
<comment type="cofactor">
    <cofactor evidence="1 9 11">
        <name>pyridoxal 5'-phosphate</name>
        <dbReference type="ChEBI" id="CHEBI:597326"/>
    </cofactor>
</comment>
<dbReference type="AlphaFoldDB" id="A0A7C9N9L6"/>
<dbReference type="EC" id="2.5.1.47" evidence="11"/>
<evidence type="ECO:0000256" key="8">
    <source>
        <dbReference type="ARBA" id="ARBA00047931"/>
    </source>
</evidence>
<evidence type="ECO:0000256" key="4">
    <source>
        <dbReference type="ARBA" id="ARBA00022605"/>
    </source>
</evidence>
<dbReference type="CDD" id="cd01561">
    <property type="entry name" value="CBS_like"/>
    <property type="match status" value="1"/>
</dbReference>
<feature type="binding site" evidence="9">
    <location>
        <position position="273"/>
    </location>
    <ligand>
        <name>pyridoxal 5'-phosphate</name>
        <dbReference type="ChEBI" id="CHEBI:597326"/>
    </ligand>
</feature>
<evidence type="ECO:0000256" key="10">
    <source>
        <dbReference type="PIRSR" id="PIRSR605856-51"/>
    </source>
</evidence>
<feature type="domain" description="Tryptophan synthase beta chain-like PALP" evidence="12">
    <location>
        <begin position="19"/>
        <end position="299"/>
    </location>
</feature>
<dbReference type="Gene3D" id="3.40.50.1100">
    <property type="match status" value="2"/>
</dbReference>
<comment type="catalytic activity">
    <reaction evidence="8 11">
        <text>O-acetyl-L-serine + hydrogen sulfide = L-cysteine + acetate</text>
        <dbReference type="Rhea" id="RHEA:14829"/>
        <dbReference type="ChEBI" id="CHEBI:29919"/>
        <dbReference type="ChEBI" id="CHEBI:30089"/>
        <dbReference type="ChEBI" id="CHEBI:35235"/>
        <dbReference type="ChEBI" id="CHEBI:58340"/>
        <dbReference type="EC" id="2.5.1.47"/>
    </reaction>
</comment>
<comment type="similarity">
    <text evidence="3 11">Belongs to the cysteine synthase/cystathionine beta-synthase family.</text>
</comment>
<accession>A0A7C9N9L6</accession>
<dbReference type="InterPro" id="IPR050214">
    <property type="entry name" value="Cys_Synth/Cystath_Beta-Synth"/>
</dbReference>
<evidence type="ECO:0000256" key="5">
    <source>
        <dbReference type="ARBA" id="ARBA00022679"/>
    </source>
</evidence>
<comment type="pathway">
    <text evidence="2">Amino-acid biosynthesis; L-cysteine biosynthesis; L-cysteine from L-serine: step 2/2.</text>
</comment>
<dbReference type="SUPFAM" id="SSF53686">
    <property type="entry name" value="Tryptophan synthase beta subunit-like PLP-dependent enzymes"/>
    <property type="match status" value="1"/>
</dbReference>
<feature type="binding site" evidence="9">
    <location>
        <position position="89"/>
    </location>
    <ligand>
        <name>pyridoxal 5'-phosphate</name>
        <dbReference type="ChEBI" id="CHEBI:597326"/>
    </ligand>
</feature>
<dbReference type="NCBIfam" id="TIGR01138">
    <property type="entry name" value="cysM"/>
    <property type="match status" value="1"/>
</dbReference>
<dbReference type="EMBL" id="VYSB01000002">
    <property type="protein sequence ID" value="MYZ51185.1"/>
    <property type="molecule type" value="Genomic_DNA"/>
</dbReference>
<organism evidence="13 14">
    <name type="scientific">Malikia spinosa</name>
    <dbReference type="NCBI Taxonomy" id="86180"/>
    <lineage>
        <taxon>Bacteria</taxon>
        <taxon>Pseudomonadati</taxon>
        <taxon>Pseudomonadota</taxon>
        <taxon>Betaproteobacteria</taxon>
        <taxon>Burkholderiales</taxon>
        <taxon>Comamonadaceae</taxon>
        <taxon>Malikia</taxon>
    </lineage>
</organism>
<sequence length="312" mass="33972">MTRATPRSRKKPVIYPTLEDTIGNTPLIALQRIGALSNRERGNVVLAKLEGNNPAGSVKDRPALSMIRRAEERGEIAPGDTLIEATSGNTGIALAMAAAVRGYRMVLIMPEDLSIERAQTMKAFGAELILTPKSGGMECARDLADQMVAQGKGKVLDQFANSDNPRVHYETTGPELWKQTRGRITHFVSAMGTTGTITGVSRFLKEQNPEVRIIGAQPSEGSRIPGIRKWPQEYLPKIYDPKAVDELVYVSQADAEEMCRRLAREEGIFAGISAAGACWVAQQIAAREQDATIAFIVCDRGDRYLSTGVFPA</sequence>
<evidence type="ECO:0000256" key="1">
    <source>
        <dbReference type="ARBA" id="ARBA00001933"/>
    </source>
</evidence>
<evidence type="ECO:0000313" key="14">
    <source>
        <dbReference type="Proteomes" id="UP000481947"/>
    </source>
</evidence>
<dbReference type="InterPro" id="IPR036052">
    <property type="entry name" value="TrpB-like_PALP_sf"/>
</dbReference>
<dbReference type="NCBIfam" id="TIGR01136">
    <property type="entry name" value="cysKM"/>
    <property type="match status" value="1"/>
</dbReference>
<keyword evidence="6 9" id="KW-0663">Pyridoxal phosphate</keyword>
<evidence type="ECO:0000256" key="9">
    <source>
        <dbReference type="PIRSR" id="PIRSR605856-50"/>
    </source>
</evidence>